<comment type="similarity">
    <text evidence="1">Belongs to the saccharopine dehydrogenase family.</text>
</comment>
<dbReference type="InterPro" id="IPR005097">
    <property type="entry name" value="Sacchrp_dh_NADP-bd"/>
</dbReference>
<organism evidence="3 4">
    <name type="scientific">Tortispora caseinolytica NRRL Y-17796</name>
    <dbReference type="NCBI Taxonomy" id="767744"/>
    <lineage>
        <taxon>Eukaryota</taxon>
        <taxon>Fungi</taxon>
        <taxon>Dikarya</taxon>
        <taxon>Ascomycota</taxon>
        <taxon>Saccharomycotina</taxon>
        <taxon>Trigonopsidomycetes</taxon>
        <taxon>Trigonopsidales</taxon>
        <taxon>Trigonopsidaceae</taxon>
        <taxon>Tortispora</taxon>
    </lineage>
</organism>
<dbReference type="InterPro" id="IPR036291">
    <property type="entry name" value="NAD(P)-bd_dom_sf"/>
</dbReference>
<name>A0A1E4TCH8_9ASCO</name>
<dbReference type="SUPFAM" id="SSF51735">
    <property type="entry name" value="NAD(P)-binding Rossmann-fold domains"/>
    <property type="match status" value="1"/>
</dbReference>
<dbReference type="Proteomes" id="UP000095023">
    <property type="component" value="Unassembled WGS sequence"/>
</dbReference>
<dbReference type="AlphaFoldDB" id="A0A1E4TCH8"/>
<dbReference type="InterPro" id="IPR051276">
    <property type="entry name" value="Saccharopine_DH-like_oxidrdct"/>
</dbReference>
<protein>
    <recommendedName>
        <fullName evidence="2">Saccharopine dehydrogenase NADP binding domain-containing protein</fullName>
    </recommendedName>
</protein>
<dbReference type="GO" id="GO:0005886">
    <property type="term" value="C:plasma membrane"/>
    <property type="evidence" value="ECO:0007669"/>
    <property type="project" value="TreeGrafter"/>
</dbReference>
<dbReference type="GO" id="GO:0009247">
    <property type="term" value="P:glycolipid biosynthetic process"/>
    <property type="evidence" value="ECO:0007669"/>
    <property type="project" value="TreeGrafter"/>
</dbReference>
<dbReference type="GO" id="GO:0005811">
    <property type="term" value="C:lipid droplet"/>
    <property type="evidence" value="ECO:0007669"/>
    <property type="project" value="TreeGrafter"/>
</dbReference>
<proteinExistence type="inferred from homology"/>
<gene>
    <name evidence="3" type="ORF">CANCADRAFT_139795</name>
</gene>
<evidence type="ECO:0000313" key="4">
    <source>
        <dbReference type="Proteomes" id="UP000095023"/>
    </source>
</evidence>
<dbReference type="OrthoDB" id="10268090at2759"/>
<dbReference type="Gene3D" id="3.40.50.720">
    <property type="entry name" value="NAD(P)-binding Rossmann-like Domain"/>
    <property type="match status" value="1"/>
</dbReference>
<dbReference type="PANTHER" id="PTHR12286:SF5">
    <property type="entry name" value="SACCHAROPINE DEHYDROGENASE-LIKE OXIDOREDUCTASE"/>
    <property type="match status" value="1"/>
</dbReference>
<accession>A0A1E4TCH8</accession>
<evidence type="ECO:0000256" key="1">
    <source>
        <dbReference type="ARBA" id="ARBA00038048"/>
    </source>
</evidence>
<evidence type="ECO:0000259" key="2">
    <source>
        <dbReference type="Pfam" id="PF03435"/>
    </source>
</evidence>
<feature type="domain" description="Saccharopine dehydrogenase NADP binding" evidence="2">
    <location>
        <begin position="9"/>
        <end position="140"/>
    </location>
</feature>
<reference evidence="4" key="1">
    <citation type="submission" date="2016-02" db="EMBL/GenBank/DDBJ databases">
        <title>Comparative genomics of biotechnologically important yeasts.</title>
        <authorList>
            <consortium name="DOE Joint Genome Institute"/>
            <person name="Riley R."/>
            <person name="Haridas S."/>
            <person name="Wolfe K.H."/>
            <person name="Lopes M.R."/>
            <person name="Hittinger C.T."/>
            <person name="Goker M."/>
            <person name="Salamov A."/>
            <person name="Wisecaver J."/>
            <person name="Long T.M."/>
            <person name="Aerts A.L."/>
            <person name="Barry K."/>
            <person name="Choi C."/>
            <person name="Clum A."/>
            <person name="Coughlan A.Y."/>
            <person name="Deshpande S."/>
            <person name="Douglass A.P."/>
            <person name="Hanson S.J."/>
            <person name="Klenk H.-P."/>
            <person name="Labutti K."/>
            <person name="Lapidus A."/>
            <person name="Lindquist E."/>
            <person name="Lipzen A."/>
            <person name="Meier-Kolthoff J.P."/>
            <person name="Ohm R.A."/>
            <person name="Otillar R.P."/>
            <person name="Pangilinan J."/>
            <person name="Peng Y."/>
            <person name="Rokas A."/>
            <person name="Rosa C.A."/>
            <person name="Scheuner C."/>
            <person name="Sibirny A.A."/>
            <person name="Slot J.C."/>
            <person name="Stielow J.B."/>
            <person name="Sun H."/>
            <person name="Kurtzman C.P."/>
            <person name="Blackwell M."/>
            <person name="Jeffries T.W."/>
            <person name="Grigoriev I.V."/>
        </authorList>
    </citation>
    <scope>NUCLEOTIDE SEQUENCE [LARGE SCALE GENOMIC DNA]</scope>
    <source>
        <strain evidence="4">NRRL Y-17796</strain>
    </source>
</reference>
<dbReference type="GO" id="GO:0005739">
    <property type="term" value="C:mitochondrion"/>
    <property type="evidence" value="ECO:0007669"/>
    <property type="project" value="TreeGrafter"/>
</dbReference>
<sequence>MTKKYAITVTGITGTTGQYVLPYLLLNLNGDINWAVCSRSKAKAQAQLDATVADLTAVHAKLPDIVEVDLTNQQDINRLVTDTEVVVGMAGPFPSTGYGLQTASAEAGIGYVDLCGDAPHIAKLIREYHERAETSGSTLINACGTSSFLQDTAIRWLVSKVGPLSDVRSIALEMLGSLSGGTVNSMTLNYQIYGSYSALGGPSSFSSERNDTTTATTKLWDYVKKPAKEPRLGGMYVVPSMTQSINTCTVLRSYTLLNRVYGPNFTYAEYDKSRNRVAASVWTFALKCMTGMMRTSWFRRILTAFRPPGTVPSKRTTEAAHATFVIVGNKLDGNPVYMKINVAKDPMYVTAATCICLAAIELLKQRRSGTAPSGIVTPATLGPQLFDQLQEHNVAAEIKSSWP</sequence>
<evidence type="ECO:0000313" key="3">
    <source>
        <dbReference type="EMBL" id="ODV89461.1"/>
    </source>
</evidence>
<dbReference type="PANTHER" id="PTHR12286">
    <property type="entry name" value="SACCHAROPINE DEHYDROGENASE-LIKE OXIDOREDUCTASE"/>
    <property type="match status" value="1"/>
</dbReference>
<dbReference type="EMBL" id="KV453843">
    <property type="protein sequence ID" value="ODV89461.1"/>
    <property type="molecule type" value="Genomic_DNA"/>
</dbReference>
<dbReference type="Pfam" id="PF03435">
    <property type="entry name" value="Sacchrp_dh_NADP"/>
    <property type="match status" value="1"/>
</dbReference>
<keyword evidence="4" id="KW-1185">Reference proteome</keyword>